<feature type="domain" description="Methyltransferase type 11" evidence="1">
    <location>
        <begin position="14"/>
        <end position="74"/>
    </location>
</feature>
<dbReference type="AlphaFoldDB" id="A0A6G3XEV2"/>
<dbReference type="InterPro" id="IPR029063">
    <property type="entry name" value="SAM-dependent_MTases_sf"/>
</dbReference>
<dbReference type="Gene3D" id="3.40.50.150">
    <property type="entry name" value="Vaccinia Virus protein VP39"/>
    <property type="match status" value="1"/>
</dbReference>
<keyword evidence="2" id="KW-0489">Methyltransferase</keyword>
<accession>A0A6G3XEV2</accession>
<dbReference type="EMBL" id="JAAGMN010006093">
    <property type="protein sequence ID" value="NEE16204.1"/>
    <property type="molecule type" value="Genomic_DNA"/>
</dbReference>
<feature type="non-terminal residue" evidence="2">
    <location>
        <position position="76"/>
    </location>
</feature>
<dbReference type="CDD" id="cd02440">
    <property type="entry name" value="AdoMet_MTases"/>
    <property type="match status" value="1"/>
</dbReference>
<dbReference type="Pfam" id="PF08241">
    <property type="entry name" value="Methyltransf_11"/>
    <property type="match status" value="1"/>
</dbReference>
<protein>
    <submittedName>
        <fullName evidence="2">Class I SAM-dependent methyltransferase</fullName>
    </submittedName>
</protein>
<evidence type="ECO:0000313" key="2">
    <source>
        <dbReference type="EMBL" id="NEE16204.1"/>
    </source>
</evidence>
<name>A0A6G3XEV2_9ACTN</name>
<dbReference type="GO" id="GO:0032259">
    <property type="term" value="P:methylation"/>
    <property type="evidence" value="ECO:0007669"/>
    <property type="project" value="UniProtKB-KW"/>
</dbReference>
<dbReference type="SUPFAM" id="SSF53335">
    <property type="entry name" value="S-adenosyl-L-methionine-dependent methyltransferases"/>
    <property type="match status" value="1"/>
</dbReference>
<proteinExistence type="predicted"/>
<dbReference type="InterPro" id="IPR013216">
    <property type="entry name" value="Methyltransf_11"/>
</dbReference>
<feature type="non-terminal residue" evidence="2">
    <location>
        <position position="1"/>
    </location>
</feature>
<dbReference type="GO" id="GO:0008757">
    <property type="term" value="F:S-adenosylmethionine-dependent methyltransferase activity"/>
    <property type="evidence" value="ECO:0007669"/>
    <property type="project" value="InterPro"/>
</dbReference>
<gene>
    <name evidence="2" type="ORF">G3M58_58255</name>
</gene>
<reference evidence="2" key="1">
    <citation type="submission" date="2020-01" db="EMBL/GenBank/DDBJ databases">
        <title>Insect and environment-associated Actinomycetes.</title>
        <authorList>
            <person name="Currrie C."/>
            <person name="Chevrette M."/>
            <person name="Carlson C."/>
            <person name="Stubbendieck R."/>
            <person name="Wendt-Pienkowski E."/>
        </authorList>
    </citation>
    <scope>NUCLEOTIDE SEQUENCE</scope>
    <source>
        <strain evidence="2">SID7499</strain>
    </source>
</reference>
<comment type="caution">
    <text evidence="2">The sequence shown here is derived from an EMBL/GenBank/DDBJ whole genome shotgun (WGS) entry which is preliminary data.</text>
</comment>
<sequence length="76" mass="7932">DVIAGVAPAGASILELGCGAGRVTHPLVRRGFSVTAVDESPEMLEEIVGARRVRSPIESLDLGGERFDVVLLGSFL</sequence>
<organism evidence="2">
    <name type="scientific">Streptomyces sp. SID7499</name>
    <dbReference type="NCBI Taxonomy" id="2706086"/>
    <lineage>
        <taxon>Bacteria</taxon>
        <taxon>Bacillati</taxon>
        <taxon>Actinomycetota</taxon>
        <taxon>Actinomycetes</taxon>
        <taxon>Kitasatosporales</taxon>
        <taxon>Streptomycetaceae</taxon>
        <taxon>Streptomyces</taxon>
    </lineage>
</organism>
<keyword evidence="2" id="KW-0808">Transferase</keyword>
<evidence type="ECO:0000259" key="1">
    <source>
        <dbReference type="Pfam" id="PF08241"/>
    </source>
</evidence>